<dbReference type="RefSeq" id="WP_002162044.1">
    <property type="nucleotide sequence ID" value="NZ_JH792115.1"/>
</dbReference>
<dbReference type="Gene3D" id="3.40.50.150">
    <property type="entry name" value="Vaccinia Virus protein VP39"/>
    <property type="match status" value="1"/>
</dbReference>
<protein>
    <recommendedName>
        <fullName evidence="1">site-specific DNA-methyltransferase (adenine-specific)</fullName>
        <ecNumber evidence="1">2.1.1.72</ecNumber>
    </recommendedName>
</protein>
<dbReference type="PATRIC" id="fig|1053219.3.peg.5469"/>
<dbReference type="REBASE" id="75286">
    <property type="entry name" value="M.BceMC67ORF5341P"/>
</dbReference>
<dbReference type="InterPro" id="IPR003356">
    <property type="entry name" value="DNA_methylase_A-5"/>
</dbReference>
<evidence type="ECO:0000259" key="7">
    <source>
        <dbReference type="Pfam" id="PF02384"/>
    </source>
</evidence>
<dbReference type="GO" id="GO:0003677">
    <property type="term" value="F:DNA binding"/>
    <property type="evidence" value="ECO:0007669"/>
    <property type="project" value="InterPro"/>
</dbReference>
<evidence type="ECO:0000313" key="9">
    <source>
        <dbReference type="EMBL" id="EJQ92887.1"/>
    </source>
</evidence>
<feature type="domain" description="Type I restriction enzyme R protein N-terminal" evidence="8">
    <location>
        <begin position="23"/>
        <end position="135"/>
    </location>
</feature>
<sequence>MKVRTKNNKIFSPILKQWINLSPEELLRQQAVLALNEIYGFEFNQMMQDYRVSIGPIKNNVVDLAVWLSEEDKLKKLPALILVECKLLKSAENQFSRTAALAIEEGASFFLLYEKEKRMAYVVQKGHYERIIDIPKLEELKKEKSIINSIELVDEKSSIIGRLIDCHNVIRSMERTSPETAITELNKLIFLKITHPNINFEFLDIGEDLINEMFREAVHHPINLNNHIWFPKDKIELRVTTSKEVMRMLEEINITYLQAMDYDAFLERVFRGEMVQYVTPRAVVKFMVSVLNPIQGEVIGDPCVGTAGFLIEAMNYMRNQPEDLILYDRTQRNDTTCYGTEINNTIAGIAKMQMLINGYSARNIYLHDGLINTKGMFENRFDVLFVHPPIGGKIDKKLTIFPWDIDNIDEGYSYNLGDSPVEEYIEAVERVKNSINKPILSTFDLGSVSNLTEVLFLERSIHLLKPGGRMGIILPNRLLVHNRLEKVRNYVESKAKILLLCTLPSKLFGTSIQDTTIIFLQKFSDVEETDYKNLLERITDDIQYNYEQEGYFVNRNKRNYRGRLGTKVQRDIQEKIRKKLDYTIPVVDLSDIKLKFDEKQLDEKLLKVVQEYREFTNR</sequence>
<dbReference type="PANTHER" id="PTHR42933:SF4">
    <property type="entry name" value="TYPE I RESTRICTION ENZYME ECOKI METHYLASE SUBUNIT"/>
    <property type="match status" value="1"/>
</dbReference>
<evidence type="ECO:0000256" key="1">
    <source>
        <dbReference type="ARBA" id="ARBA00011900"/>
    </source>
</evidence>
<comment type="catalytic activity">
    <reaction evidence="6">
        <text>a 2'-deoxyadenosine in DNA + S-adenosyl-L-methionine = an N(6)-methyl-2'-deoxyadenosine in DNA + S-adenosyl-L-homocysteine + H(+)</text>
        <dbReference type="Rhea" id="RHEA:15197"/>
        <dbReference type="Rhea" id="RHEA-COMP:12418"/>
        <dbReference type="Rhea" id="RHEA-COMP:12419"/>
        <dbReference type="ChEBI" id="CHEBI:15378"/>
        <dbReference type="ChEBI" id="CHEBI:57856"/>
        <dbReference type="ChEBI" id="CHEBI:59789"/>
        <dbReference type="ChEBI" id="CHEBI:90615"/>
        <dbReference type="ChEBI" id="CHEBI:90616"/>
        <dbReference type="EC" id="2.1.1.72"/>
    </reaction>
</comment>
<reference evidence="9 10" key="1">
    <citation type="submission" date="2012-04" db="EMBL/GenBank/DDBJ databases">
        <title>The Genome Sequence of Bacillus cereus MC67.</title>
        <authorList>
            <consortium name="The Broad Institute Genome Sequencing Platform"/>
            <consortium name="The Broad Institute Genome Sequencing Center for Infectious Disease"/>
            <person name="Feldgarden M."/>
            <person name="Van der Auwera G.A."/>
            <person name="Mahillon J."/>
            <person name="Duprez V."/>
            <person name="Timmery S."/>
            <person name="Mattelet C."/>
            <person name="Dierick K."/>
            <person name="Sun M."/>
            <person name="Yu Z."/>
            <person name="Zhu L."/>
            <person name="Hu X."/>
            <person name="Shank E.B."/>
            <person name="Swiecicka I."/>
            <person name="Hansen B.M."/>
            <person name="Andrup L."/>
            <person name="Young S.K."/>
            <person name="Zeng Q."/>
            <person name="Gargeya S."/>
            <person name="Fitzgerald M."/>
            <person name="Haas B."/>
            <person name="Abouelleil A."/>
            <person name="Alvarado L."/>
            <person name="Arachchi H.M."/>
            <person name="Berlin A."/>
            <person name="Chapman S.B."/>
            <person name="Goldberg J."/>
            <person name="Griggs A."/>
            <person name="Gujja S."/>
            <person name="Hansen M."/>
            <person name="Howarth C."/>
            <person name="Imamovic A."/>
            <person name="Larimer J."/>
            <person name="McCowen C."/>
            <person name="Montmayeur A."/>
            <person name="Murphy C."/>
            <person name="Neiman D."/>
            <person name="Pearson M."/>
            <person name="Priest M."/>
            <person name="Roberts A."/>
            <person name="Saif S."/>
            <person name="Shea T."/>
            <person name="Sisk P."/>
            <person name="Sykes S."/>
            <person name="Wortman J."/>
            <person name="Nusbaum C."/>
            <person name="Birren B."/>
        </authorList>
    </citation>
    <scope>NUCLEOTIDE SEQUENCE [LARGE SCALE GENOMIC DNA]</scope>
    <source>
        <strain evidence="9 10">MC67</strain>
    </source>
</reference>
<dbReference type="SUPFAM" id="SSF53335">
    <property type="entry name" value="S-adenosyl-L-methionine-dependent methyltransferases"/>
    <property type="match status" value="1"/>
</dbReference>
<dbReference type="Pfam" id="PF13588">
    <property type="entry name" value="HSDR_N_2"/>
    <property type="match status" value="1"/>
</dbReference>
<dbReference type="GO" id="GO:0032259">
    <property type="term" value="P:methylation"/>
    <property type="evidence" value="ECO:0007669"/>
    <property type="project" value="UniProtKB-KW"/>
</dbReference>
<dbReference type="GO" id="GO:0008170">
    <property type="term" value="F:N-methyltransferase activity"/>
    <property type="evidence" value="ECO:0007669"/>
    <property type="project" value="InterPro"/>
</dbReference>
<dbReference type="AlphaFoldDB" id="J8ENV6"/>
<dbReference type="EC" id="2.1.1.72" evidence="1"/>
<evidence type="ECO:0000256" key="5">
    <source>
        <dbReference type="ARBA" id="ARBA00022747"/>
    </source>
</evidence>
<gene>
    <name evidence="9" type="ORF">II3_05341</name>
</gene>
<keyword evidence="3" id="KW-0808">Transferase</keyword>
<name>J8ENV6_BACCE</name>
<dbReference type="PANTHER" id="PTHR42933">
    <property type="entry name" value="SLR6095 PROTEIN"/>
    <property type="match status" value="1"/>
</dbReference>
<feature type="domain" description="DNA methylase adenine-specific" evidence="7">
    <location>
        <begin position="452"/>
        <end position="526"/>
    </location>
</feature>
<keyword evidence="5" id="KW-0680">Restriction system</keyword>
<dbReference type="GO" id="GO:0009307">
    <property type="term" value="P:DNA restriction-modification system"/>
    <property type="evidence" value="ECO:0007669"/>
    <property type="project" value="UniProtKB-KW"/>
</dbReference>
<dbReference type="GO" id="GO:0009007">
    <property type="term" value="F:site-specific DNA-methyltransferase (adenine-specific) activity"/>
    <property type="evidence" value="ECO:0007669"/>
    <property type="project" value="UniProtKB-EC"/>
</dbReference>
<proteinExistence type="predicted"/>
<dbReference type="EMBL" id="AHEN01000051">
    <property type="protein sequence ID" value="EJQ92887.1"/>
    <property type="molecule type" value="Genomic_DNA"/>
</dbReference>
<feature type="domain" description="DNA methylase adenine-specific" evidence="7">
    <location>
        <begin position="273"/>
        <end position="393"/>
    </location>
</feature>
<dbReference type="Pfam" id="PF02384">
    <property type="entry name" value="N6_Mtase"/>
    <property type="match status" value="2"/>
</dbReference>
<keyword evidence="4" id="KW-0949">S-adenosyl-L-methionine</keyword>
<keyword evidence="2" id="KW-0489">Methyltransferase</keyword>
<dbReference type="InterPro" id="IPR051537">
    <property type="entry name" value="DNA_Adenine_Mtase"/>
</dbReference>
<dbReference type="HOGENOM" id="CLU_008343_0_2_9"/>
<organism evidence="9 10">
    <name type="scientific">Bacillus cereus MC67</name>
    <dbReference type="NCBI Taxonomy" id="1053219"/>
    <lineage>
        <taxon>Bacteria</taxon>
        <taxon>Bacillati</taxon>
        <taxon>Bacillota</taxon>
        <taxon>Bacilli</taxon>
        <taxon>Bacillales</taxon>
        <taxon>Bacillaceae</taxon>
        <taxon>Bacillus</taxon>
        <taxon>Bacillus cereus group</taxon>
    </lineage>
</organism>
<evidence type="ECO:0000259" key="8">
    <source>
        <dbReference type="Pfam" id="PF13588"/>
    </source>
</evidence>
<dbReference type="InterPro" id="IPR029063">
    <property type="entry name" value="SAM-dependent_MTases_sf"/>
</dbReference>
<dbReference type="InterPro" id="IPR029464">
    <property type="entry name" value="HSDR_N"/>
</dbReference>
<evidence type="ECO:0000256" key="3">
    <source>
        <dbReference type="ARBA" id="ARBA00022679"/>
    </source>
</evidence>
<evidence type="ECO:0000256" key="2">
    <source>
        <dbReference type="ARBA" id="ARBA00022603"/>
    </source>
</evidence>
<evidence type="ECO:0000313" key="10">
    <source>
        <dbReference type="Proteomes" id="UP000006997"/>
    </source>
</evidence>
<evidence type="ECO:0000256" key="4">
    <source>
        <dbReference type="ARBA" id="ARBA00022691"/>
    </source>
</evidence>
<dbReference type="Proteomes" id="UP000006997">
    <property type="component" value="Unassembled WGS sequence"/>
</dbReference>
<evidence type="ECO:0000256" key="6">
    <source>
        <dbReference type="ARBA" id="ARBA00047942"/>
    </source>
</evidence>
<accession>J8ENV6</accession>
<dbReference type="PRINTS" id="PR00507">
    <property type="entry name" value="N12N6MTFRASE"/>
</dbReference>
<comment type="caution">
    <text evidence="9">The sequence shown here is derived from an EMBL/GenBank/DDBJ whole genome shotgun (WGS) entry which is preliminary data.</text>
</comment>